<dbReference type="AlphaFoldDB" id="A0A975K735"/>
<dbReference type="GO" id="GO:0097506">
    <property type="term" value="F:deaminated base DNA N-glycosylase activity"/>
    <property type="evidence" value="ECO:0007669"/>
    <property type="project" value="UniProtKB-ARBA"/>
</dbReference>
<evidence type="ECO:0000256" key="5">
    <source>
        <dbReference type="ARBA" id="ARBA00022763"/>
    </source>
</evidence>
<dbReference type="Gene3D" id="3.40.470.10">
    <property type="entry name" value="Uracil-DNA glycosylase-like domain"/>
    <property type="match status" value="1"/>
</dbReference>
<evidence type="ECO:0000256" key="9">
    <source>
        <dbReference type="ARBA" id="ARBA00023204"/>
    </source>
</evidence>
<evidence type="ECO:0000256" key="3">
    <source>
        <dbReference type="ARBA" id="ARBA00022485"/>
    </source>
</evidence>
<organism evidence="11 12">
    <name type="scientific">Sphingobium phenoxybenzoativorans</name>
    <dbReference type="NCBI Taxonomy" id="1592790"/>
    <lineage>
        <taxon>Bacteria</taxon>
        <taxon>Pseudomonadati</taxon>
        <taxon>Pseudomonadota</taxon>
        <taxon>Alphaproteobacteria</taxon>
        <taxon>Sphingomonadales</taxon>
        <taxon>Sphingomonadaceae</taxon>
        <taxon>Sphingobium</taxon>
    </lineage>
</organism>
<dbReference type="CDD" id="cd10030">
    <property type="entry name" value="UDG-F4_TTUDGA_SPO1dp_like"/>
    <property type="match status" value="1"/>
</dbReference>
<evidence type="ECO:0000256" key="4">
    <source>
        <dbReference type="ARBA" id="ARBA00022723"/>
    </source>
</evidence>
<evidence type="ECO:0000256" key="8">
    <source>
        <dbReference type="ARBA" id="ARBA00023014"/>
    </source>
</evidence>
<dbReference type="NCBIfam" id="TIGR00758">
    <property type="entry name" value="UDG_fam4"/>
    <property type="match status" value="1"/>
</dbReference>
<proteinExistence type="inferred from homology"/>
<keyword evidence="6" id="KW-0378">Hydrolase</keyword>
<dbReference type="GO" id="GO:0006281">
    <property type="term" value="P:DNA repair"/>
    <property type="evidence" value="ECO:0007669"/>
    <property type="project" value="UniProtKB-KW"/>
</dbReference>
<dbReference type="NCBIfam" id="TIGR03915">
    <property type="entry name" value="SAM_7_link_chp"/>
    <property type="match status" value="1"/>
</dbReference>
<dbReference type="InterPro" id="IPR025404">
    <property type="entry name" value="DUF4130"/>
</dbReference>
<keyword evidence="7" id="KW-0408">Iron</keyword>
<dbReference type="Pfam" id="PF03167">
    <property type="entry name" value="UDG"/>
    <property type="match status" value="1"/>
</dbReference>
<dbReference type="NCBIfam" id="TIGR03914">
    <property type="entry name" value="UDG_fam_dom"/>
    <property type="match status" value="1"/>
</dbReference>
<dbReference type="Proteomes" id="UP000681425">
    <property type="component" value="Chromosome"/>
</dbReference>
<dbReference type="PANTHER" id="PTHR33693:SF9">
    <property type="entry name" value="TYPE-4 URACIL-DNA GLYCOSYLASE"/>
    <property type="match status" value="1"/>
</dbReference>
<keyword evidence="4" id="KW-0479">Metal-binding</keyword>
<evidence type="ECO:0000313" key="12">
    <source>
        <dbReference type="Proteomes" id="UP000681425"/>
    </source>
</evidence>
<name>A0A975K735_9SPHN</name>
<gene>
    <name evidence="11" type="ORF">KFK14_22605</name>
</gene>
<evidence type="ECO:0000259" key="10">
    <source>
        <dbReference type="SMART" id="SM00986"/>
    </source>
</evidence>
<accession>A0A975K735</accession>
<dbReference type="EMBL" id="CP073910">
    <property type="protein sequence ID" value="QUT05702.1"/>
    <property type="molecule type" value="Genomic_DNA"/>
</dbReference>
<dbReference type="SMART" id="SM00987">
    <property type="entry name" value="UreE_C"/>
    <property type="match status" value="1"/>
</dbReference>
<dbReference type="SMART" id="SM00986">
    <property type="entry name" value="UDG"/>
    <property type="match status" value="1"/>
</dbReference>
<keyword evidence="9" id="KW-0234">DNA repair</keyword>
<dbReference type="RefSeq" id="WP_212609223.1">
    <property type="nucleotide sequence ID" value="NZ_CP073910.1"/>
</dbReference>
<dbReference type="Pfam" id="PF13566">
    <property type="entry name" value="DUF4130"/>
    <property type="match status" value="1"/>
</dbReference>
<keyword evidence="12" id="KW-1185">Reference proteome</keyword>
<dbReference type="GO" id="GO:0051539">
    <property type="term" value="F:4 iron, 4 sulfur cluster binding"/>
    <property type="evidence" value="ECO:0007669"/>
    <property type="project" value="UniProtKB-KW"/>
</dbReference>
<evidence type="ECO:0000313" key="11">
    <source>
        <dbReference type="EMBL" id="QUT05702.1"/>
    </source>
</evidence>
<evidence type="ECO:0000256" key="7">
    <source>
        <dbReference type="ARBA" id="ARBA00023004"/>
    </source>
</evidence>
<dbReference type="GO" id="GO:0046872">
    <property type="term" value="F:metal ion binding"/>
    <property type="evidence" value="ECO:0007669"/>
    <property type="project" value="UniProtKB-KW"/>
</dbReference>
<dbReference type="KEGG" id="spph:KFK14_22605"/>
<dbReference type="InterPro" id="IPR051536">
    <property type="entry name" value="UDG_Type-4/5"/>
</dbReference>
<sequence length="460" mass="51629">MRRIDLQREDDFEEWRDAARALASADVPAHATIWRAGQETDDLFAEAAAAVPGERAAAFSVPRSFVDLARTVVCHRDPQRFALLYGALLRLRHNPALLEDRADPAVRRLEDMAKAVRRDMHKMRAFVRFREVETDEGSRFVAWFEPEHHIVRANAGFFVRRFATMRWSILTPDISIHWDGSMLSEGPGGARADAPDDDPVEEIWRAYYGSIFNPARMKIGAMLKEMPKRYWKNMPETALIPGLVAGAQARERSMVELSRSQVGGNGEVAWDALRAQAMSCTRCPLHRCATQTVFGEGPVDAQVMLVGEQPGDQEDIAGRPFVGPAGQLLDKALAEAGIDRAKIYVTNAVKHFKFEQRGKRRLHAKPNAGEIEACRWWYDRERELVRPAMTIALGATGARAMLGKAVTISASREKPHRLADGGEGRVTVHPSYLLRIDDRARTEEEYAMFVKDLQEAVQGF</sequence>
<feature type="domain" description="Uracil-DNA glycosylase-like" evidence="10">
    <location>
        <begin position="294"/>
        <end position="454"/>
    </location>
</feature>
<dbReference type="InterPro" id="IPR023875">
    <property type="entry name" value="DNA_repair_put"/>
</dbReference>
<evidence type="ECO:0000256" key="6">
    <source>
        <dbReference type="ARBA" id="ARBA00022801"/>
    </source>
</evidence>
<dbReference type="InterPro" id="IPR005273">
    <property type="entry name" value="Ura-DNA_glyco_family4"/>
</dbReference>
<protein>
    <recommendedName>
        <fullName evidence="2">Type-4 uracil-DNA glycosylase</fullName>
    </recommendedName>
</protein>
<evidence type="ECO:0000256" key="2">
    <source>
        <dbReference type="ARBA" id="ARBA00019403"/>
    </source>
</evidence>
<keyword evidence="8" id="KW-0411">Iron-sulfur</keyword>
<comment type="similarity">
    <text evidence="1">Belongs to the uracil-DNA glycosylase (UDG) superfamily. Type 4 (UDGa) family.</text>
</comment>
<dbReference type="InterPro" id="IPR036895">
    <property type="entry name" value="Uracil-DNA_glycosylase-like_sf"/>
</dbReference>
<keyword evidence="3" id="KW-0004">4Fe-4S</keyword>
<keyword evidence="5" id="KW-0227">DNA damage</keyword>
<evidence type="ECO:0000256" key="1">
    <source>
        <dbReference type="ARBA" id="ARBA00006521"/>
    </source>
</evidence>
<dbReference type="SUPFAM" id="SSF52141">
    <property type="entry name" value="Uracil-DNA glycosylase-like"/>
    <property type="match status" value="1"/>
</dbReference>
<dbReference type="PANTHER" id="PTHR33693">
    <property type="entry name" value="TYPE-5 URACIL-DNA GLYCOSYLASE"/>
    <property type="match status" value="1"/>
</dbReference>
<reference evidence="11" key="1">
    <citation type="submission" date="2021-04" db="EMBL/GenBank/DDBJ databases">
        <title>Isolation of p-tert-butylphenol degrading bacteria Sphingobium phenoxybenzoativorans Tas13 from active sludge.</title>
        <authorList>
            <person name="Li Y."/>
        </authorList>
    </citation>
    <scope>NUCLEOTIDE SEQUENCE</scope>
    <source>
        <strain evidence="11">Tas13</strain>
    </source>
</reference>
<dbReference type="InterPro" id="IPR005122">
    <property type="entry name" value="Uracil-DNA_glycosylase-like"/>
</dbReference>